<accession>A0ABY5YFS8</accession>
<evidence type="ECO:0000313" key="2">
    <source>
        <dbReference type="EMBL" id="UWX63247.1"/>
    </source>
</evidence>
<dbReference type="SUPFAM" id="SSF53335">
    <property type="entry name" value="S-adenosyl-L-methionine-dependent methyltransferases"/>
    <property type="match status" value="1"/>
</dbReference>
<feature type="domain" description="Methyltransferase type 11" evidence="1">
    <location>
        <begin position="34"/>
        <end position="116"/>
    </location>
</feature>
<dbReference type="InterPro" id="IPR013216">
    <property type="entry name" value="Methyltransf_11"/>
</dbReference>
<reference evidence="2" key="1">
    <citation type="submission" date="2022-09" db="EMBL/GenBank/DDBJ databases">
        <title>genome sequence of Deinococcus rubellus.</title>
        <authorList>
            <person name="Srinivasan S."/>
        </authorList>
    </citation>
    <scope>NUCLEOTIDE SEQUENCE</scope>
    <source>
        <strain evidence="2">Ant6</strain>
    </source>
</reference>
<dbReference type="Pfam" id="PF08241">
    <property type="entry name" value="Methyltransf_11"/>
    <property type="match status" value="1"/>
</dbReference>
<organism evidence="2 3">
    <name type="scientific">Deinococcus rubellus</name>
    <dbReference type="NCBI Taxonomy" id="1889240"/>
    <lineage>
        <taxon>Bacteria</taxon>
        <taxon>Thermotogati</taxon>
        <taxon>Deinococcota</taxon>
        <taxon>Deinococci</taxon>
        <taxon>Deinococcales</taxon>
        <taxon>Deinococcaceae</taxon>
        <taxon>Deinococcus</taxon>
    </lineage>
</organism>
<dbReference type="Proteomes" id="UP001060261">
    <property type="component" value="Chromosome"/>
</dbReference>
<gene>
    <name evidence="2" type="ORF">N0D28_10855</name>
</gene>
<protein>
    <submittedName>
        <fullName evidence="2">Methyltransferase domain-containing protein</fullName>
    </submittedName>
</protein>
<evidence type="ECO:0000259" key="1">
    <source>
        <dbReference type="Pfam" id="PF08241"/>
    </source>
</evidence>
<proteinExistence type="predicted"/>
<keyword evidence="3" id="KW-1185">Reference proteome</keyword>
<dbReference type="CDD" id="cd02440">
    <property type="entry name" value="AdoMet_MTases"/>
    <property type="match status" value="1"/>
</dbReference>
<name>A0ABY5YFS8_9DEIO</name>
<sequence length="199" mass="20984">MNARDALLSRACGQNWPFGPLLAALNLPATAAVLDIGAGEGELLKNLRRRGHTGPLVGLDVHPGPGVQSGGAEALLFADAHFDATLLVRTLLHVTNPQRAVAQAIRVLNPGGMLVVAAQGAAHLAGFWALFDPPAAESADTLTERLLVPWPCERLDLVIPAVLEPEMVRLLAASYDLPAVNVSAALPDRLHLAVFRLIC</sequence>
<dbReference type="EMBL" id="CP104213">
    <property type="protein sequence ID" value="UWX63247.1"/>
    <property type="molecule type" value="Genomic_DNA"/>
</dbReference>
<dbReference type="RefSeq" id="WP_260559537.1">
    <property type="nucleotide sequence ID" value="NZ_BAABEC010000177.1"/>
</dbReference>
<dbReference type="GO" id="GO:0032259">
    <property type="term" value="P:methylation"/>
    <property type="evidence" value="ECO:0007669"/>
    <property type="project" value="UniProtKB-KW"/>
</dbReference>
<dbReference type="Gene3D" id="3.40.50.150">
    <property type="entry name" value="Vaccinia Virus protein VP39"/>
    <property type="match status" value="1"/>
</dbReference>
<dbReference type="InterPro" id="IPR029063">
    <property type="entry name" value="SAM-dependent_MTases_sf"/>
</dbReference>
<keyword evidence="2" id="KW-0489">Methyltransferase</keyword>
<evidence type="ECO:0000313" key="3">
    <source>
        <dbReference type="Proteomes" id="UP001060261"/>
    </source>
</evidence>
<keyword evidence="2" id="KW-0808">Transferase</keyword>
<dbReference type="GO" id="GO:0008168">
    <property type="term" value="F:methyltransferase activity"/>
    <property type="evidence" value="ECO:0007669"/>
    <property type="project" value="UniProtKB-KW"/>
</dbReference>